<feature type="compositionally biased region" description="Low complexity" evidence="1">
    <location>
        <begin position="334"/>
        <end position="347"/>
    </location>
</feature>
<feature type="compositionally biased region" description="Low complexity" evidence="1">
    <location>
        <begin position="208"/>
        <end position="220"/>
    </location>
</feature>
<evidence type="ECO:0000259" key="2">
    <source>
        <dbReference type="Pfam" id="PF02120"/>
    </source>
</evidence>
<reference evidence="3 4" key="1">
    <citation type="submission" date="2020-02" db="EMBL/GenBank/DDBJ databases">
        <title>Paenibacillus sp. nov., isolated from rhizosphere soil of tomato.</title>
        <authorList>
            <person name="Weon H.-Y."/>
            <person name="Lee S.A."/>
        </authorList>
    </citation>
    <scope>NUCLEOTIDE SEQUENCE [LARGE SCALE GENOMIC DNA]</scope>
    <source>
        <strain evidence="3 4">14171R-81</strain>
    </source>
</reference>
<feature type="region of interest" description="Disordered" evidence="1">
    <location>
        <begin position="457"/>
        <end position="494"/>
    </location>
</feature>
<keyword evidence="3" id="KW-0969">Cilium</keyword>
<dbReference type="KEGG" id="prz:GZH47_04020"/>
<proteinExistence type="predicted"/>
<gene>
    <name evidence="3" type="ORF">GZH47_04020</name>
</gene>
<sequence length="727" mass="74756">MMSMSIGQLIKGLVGDAQPSEGKAIELKVGQTVRGVLVKMTGVEEGIIQINGTPVHAKLETPLEPGQAMLLQVQPESGDGTLVLKQADPKSAVVAEAGVKEWMKALGLPDTKASADLVGELRKDGVVLTRELASQFKAALAAMPAGGDAQSWAKAAALAVRRGLPMTGATIGALQQVLAGPPAHELLDALEAGLAAWRGEAASGAGEQAPGGATQPPRAAQAAAAKLQALLSEGAALMRVGGDGGSAELAPFGAAGARGTASAEPVPRGAAGAAAAPAARGAAAPLAAGAGAAGMSAPAGAQQANGVLQGAGMQQTIGADHAAQEAELNGVSRTSTGSAQQTQGQAALRGGMQPLNGNGHDVAVPLQSNPSIVHARVNQTAATMLPHGGQQGGNVDQANSLRTLVASTGSAQPEGLQASEANTQDNAGGSWVKQVMKWMGVDHERLLATATIKDSADQASTTASAPNNASPPAATHVREAAEQRPGNHSDLKTANDHAQVLGSQARSLSMLMERNQQQSVEMPSIGLTQDDLSGDDGVMNTSESLKSALMTIAASDDVPQQLRDTAQQLVSHITGQQLLLSPEKNGALFSHVTMFIPMKGQDGSQTASVHIQTRRGRKGELDGDNCRLVFDLRMKNLGDTVVDVQVINKIVNLHVWNDHPATAQLVESARNELNTAMANAGYQLLTLRVDDMPERIVDRLNGHDGLQFTAEGQDWSTKPYKGVDLRV</sequence>
<organism evidence="3 4">
    <name type="scientific">Paenibacillus rhizovicinus</name>
    <dbReference type="NCBI Taxonomy" id="2704463"/>
    <lineage>
        <taxon>Bacteria</taxon>
        <taxon>Bacillati</taxon>
        <taxon>Bacillota</taxon>
        <taxon>Bacilli</taxon>
        <taxon>Bacillales</taxon>
        <taxon>Paenibacillaceae</taxon>
        <taxon>Paenibacillus</taxon>
    </lineage>
</organism>
<feature type="region of interest" description="Disordered" evidence="1">
    <location>
        <begin position="329"/>
        <end position="357"/>
    </location>
</feature>
<evidence type="ECO:0000313" key="4">
    <source>
        <dbReference type="Proteomes" id="UP000479114"/>
    </source>
</evidence>
<keyword evidence="3" id="KW-0282">Flagellum</keyword>
<dbReference type="AlphaFoldDB" id="A0A6C0NV74"/>
<evidence type="ECO:0000313" key="3">
    <source>
        <dbReference type="EMBL" id="QHW30085.1"/>
    </source>
</evidence>
<dbReference type="Pfam" id="PF02120">
    <property type="entry name" value="Flg_hook"/>
    <property type="match status" value="1"/>
</dbReference>
<feature type="compositionally biased region" description="Low complexity" evidence="1">
    <location>
        <begin position="457"/>
        <end position="475"/>
    </location>
</feature>
<keyword evidence="3" id="KW-0966">Cell projection</keyword>
<feature type="compositionally biased region" description="Basic and acidic residues" evidence="1">
    <location>
        <begin position="476"/>
        <end position="494"/>
    </location>
</feature>
<evidence type="ECO:0000256" key="1">
    <source>
        <dbReference type="SAM" id="MobiDB-lite"/>
    </source>
</evidence>
<dbReference type="EMBL" id="CP048286">
    <property type="protein sequence ID" value="QHW30085.1"/>
    <property type="molecule type" value="Genomic_DNA"/>
</dbReference>
<name>A0A6C0NV74_9BACL</name>
<keyword evidence="4" id="KW-1185">Reference proteome</keyword>
<dbReference type="RefSeq" id="WP_162638756.1">
    <property type="nucleotide sequence ID" value="NZ_CP048286.1"/>
</dbReference>
<dbReference type="Proteomes" id="UP000479114">
    <property type="component" value="Chromosome"/>
</dbReference>
<dbReference type="InterPro" id="IPR021136">
    <property type="entry name" value="Flagellar_hook_control-like_C"/>
</dbReference>
<protein>
    <submittedName>
        <fullName evidence="3">Flagellar hook-length control protein FliK</fullName>
    </submittedName>
</protein>
<feature type="region of interest" description="Disordered" evidence="1">
    <location>
        <begin position="201"/>
        <end position="220"/>
    </location>
</feature>
<feature type="domain" description="Flagellar hook-length control protein-like C-terminal" evidence="2">
    <location>
        <begin position="623"/>
        <end position="691"/>
    </location>
</feature>
<accession>A0A6C0NV74</accession>